<name>A0A4V3GR05_9BACT</name>
<evidence type="ECO:0000313" key="2">
    <source>
        <dbReference type="Proteomes" id="UP000294817"/>
    </source>
</evidence>
<dbReference type="Pfam" id="PF13563">
    <property type="entry name" value="2_5_RNA_ligase2"/>
    <property type="match status" value="1"/>
</dbReference>
<gene>
    <name evidence="1" type="ORF">C8D74_10224</name>
</gene>
<keyword evidence="2" id="KW-1185">Reference proteome</keyword>
<keyword evidence="1" id="KW-0436">Ligase</keyword>
<dbReference type="SUPFAM" id="SSF55144">
    <property type="entry name" value="LigT-like"/>
    <property type="match status" value="1"/>
</dbReference>
<dbReference type="EMBL" id="SODZ01000002">
    <property type="protein sequence ID" value="TDX17083.1"/>
    <property type="molecule type" value="Genomic_DNA"/>
</dbReference>
<accession>A0A4V3GR05</accession>
<proteinExistence type="predicted"/>
<evidence type="ECO:0000313" key="1">
    <source>
        <dbReference type="EMBL" id="TDX17083.1"/>
    </source>
</evidence>
<comment type="caution">
    <text evidence="1">The sequence shown here is derived from an EMBL/GenBank/DDBJ whole genome shotgun (WGS) entry which is preliminary data.</text>
</comment>
<protein>
    <submittedName>
        <fullName evidence="1">2'-5' RNA ligase superfamily protein</fullName>
    </submittedName>
</protein>
<dbReference type="Proteomes" id="UP000294817">
    <property type="component" value="Unassembled WGS sequence"/>
</dbReference>
<dbReference type="InterPro" id="IPR009097">
    <property type="entry name" value="Cyclic_Pdiesterase"/>
</dbReference>
<dbReference type="PANTHER" id="PTHR36039">
    <property type="match status" value="1"/>
</dbReference>
<organism evidence="1 2">
    <name type="scientific">Petrotoga sibirica</name>
    <dbReference type="NCBI Taxonomy" id="156202"/>
    <lineage>
        <taxon>Bacteria</taxon>
        <taxon>Thermotogati</taxon>
        <taxon>Thermotogota</taxon>
        <taxon>Thermotogae</taxon>
        <taxon>Petrotogales</taxon>
        <taxon>Petrotogaceae</taxon>
        <taxon>Petrotoga</taxon>
    </lineage>
</organism>
<dbReference type="GO" id="GO:0016874">
    <property type="term" value="F:ligase activity"/>
    <property type="evidence" value="ECO:0007669"/>
    <property type="project" value="UniProtKB-KW"/>
</dbReference>
<sequence>MFKPPNKKGDEKVESLLSILPQPFYNKITKLWNELEKNFNVNWVKNNVPFPHITWSVAEEYKVNDLNKLLKKATKELDSLTIKTEGVALFTGKKLTLYIPVKPTKEILNFHEYLWNLVNVNESKLNEYYSPDNWFPHITLAVEDINKENVGQVTSYLSDKKLKFQIKLESLSLVHRELGKKVEIDETFGIPKRRKRKK</sequence>
<dbReference type="AlphaFoldDB" id="A0A4V3GR05"/>
<reference evidence="1 2" key="1">
    <citation type="submission" date="2019-03" db="EMBL/GenBank/DDBJ databases">
        <title>Genomic Encyclopedia of Type Strains, Phase IV (KMG-IV): sequencing the most valuable type-strain genomes for metagenomic binning, comparative biology and taxonomic classification.</title>
        <authorList>
            <person name="Goeker M."/>
        </authorList>
    </citation>
    <scope>NUCLEOTIDE SEQUENCE [LARGE SCALE GENOMIC DNA]</scope>
    <source>
        <strain evidence="1 2">DSM 13575</strain>
    </source>
</reference>
<dbReference type="PANTHER" id="PTHR36039:SF2">
    <property type="entry name" value="RNA LIGASE_CYCLIC NUCLEOTIDE PHOSPHODIESTERASE FAMILY PROTEIN"/>
    <property type="match status" value="1"/>
</dbReference>
<dbReference type="Gene3D" id="3.90.1140.10">
    <property type="entry name" value="Cyclic phosphodiesterase"/>
    <property type="match status" value="1"/>
</dbReference>